<dbReference type="PANTHER" id="PTHR47197:SF3">
    <property type="entry name" value="DIHYDRO-HEME D1 DEHYDROGENASE"/>
    <property type="match status" value="1"/>
</dbReference>
<feature type="transmembrane region" description="Helical" evidence="1">
    <location>
        <begin position="1588"/>
        <end position="1611"/>
    </location>
</feature>
<dbReference type="SUPFAM" id="SSF51004">
    <property type="entry name" value="C-terminal (heme d1) domain of cytochrome cd1-nitrite reductase"/>
    <property type="match status" value="2"/>
</dbReference>
<dbReference type="Gene3D" id="3.30.160.710">
    <property type="match status" value="1"/>
</dbReference>
<evidence type="ECO:0000259" key="3">
    <source>
        <dbReference type="Pfam" id="PF18676"/>
    </source>
</evidence>
<keyword evidence="1" id="KW-0472">Membrane</keyword>
<name>A0A3R9NXH2_9BACT</name>
<organism evidence="4 5">
    <name type="scientific">Edaphobacter aggregans</name>
    <dbReference type="NCBI Taxonomy" id="570835"/>
    <lineage>
        <taxon>Bacteria</taxon>
        <taxon>Pseudomonadati</taxon>
        <taxon>Acidobacteriota</taxon>
        <taxon>Terriglobia</taxon>
        <taxon>Terriglobales</taxon>
        <taxon>Acidobacteriaceae</taxon>
        <taxon>Edaphobacter</taxon>
    </lineage>
</organism>
<dbReference type="Pfam" id="PF16640">
    <property type="entry name" value="Big_3_5"/>
    <property type="match status" value="4"/>
</dbReference>
<feature type="domain" description="MBG" evidence="3">
    <location>
        <begin position="1208"/>
        <end position="1285"/>
    </location>
</feature>
<protein>
    <submittedName>
        <fullName evidence="4">YVTN family beta-propeller protein</fullName>
    </submittedName>
</protein>
<feature type="domain" description="Bacterial Ig-like" evidence="2">
    <location>
        <begin position="904"/>
        <end position="987"/>
    </location>
</feature>
<accession>A0A3R9NXH2</accession>
<dbReference type="Pfam" id="PF18676">
    <property type="entry name" value="MBG_2"/>
    <property type="match status" value="1"/>
</dbReference>
<feature type="transmembrane region" description="Helical" evidence="1">
    <location>
        <begin position="1563"/>
        <end position="1581"/>
    </location>
</feature>
<dbReference type="InterPro" id="IPR015943">
    <property type="entry name" value="WD40/YVTN_repeat-like_dom_sf"/>
</dbReference>
<keyword evidence="1" id="KW-1133">Transmembrane helix</keyword>
<dbReference type="Gene3D" id="2.60.40.10">
    <property type="entry name" value="Immunoglobulins"/>
    <property type="match status" value="5"/>
</dbReference>
<feature type="domain" description="Bacterial Ig-like" evidence="2">
    <location>
        <begin position="1298"/>
        <end position="1381"/>
    </location>
</feature>
<evidence type="ECO:0000256" key="1">
    <source>
        <dbReference type="SAM" id="Phobius"/>
    </source>
</evidence>
<sequence length="1640" mass="164885">MCSLEAHVIAARLVSSHVALRKWLSVGTGSRDSHTSLLSALAMGLLLALAGMLSVTSAYGQTSTFISTAGVSPYGVAVNIVTNKAYVANLGGTITVIDGATNRVLNELTPGVSGAHCSAVAIDPVMNLIYVTDGGAAVSGSPGVPYVTVIDGSNDSVIANVRVGTSPRGVAVNPVSHLIYVTNYSSNNVSVIDGSNKASIPDATILTAGVNPYAVAVNSVTNFVYVGNQGDNTITVIDGSRNSPQYNYTLSQSGSSPAAVAVNPITNKIYLANGQSRNVVVIQGATTTTPPNVIALLTAGTDPAALAVNPITNLIYVTNGGDTTATVVDGSYNTSTQLAGATGINSFALSLNVLTNKVYITNGNGAAVTVIDGNNPTAPKASFSVGSRPIGLAVNAATNKVYVANLDGGVSAIDAATNTSAPISVASTPAAVAVNPSTKQIYVASSQGGNTPGSVTVIDGLTGPSDTALSPTIPVGNNPIAVAINAATDTTYVLNQGSNSVSAIDGSNLAATPVTLPVGSNPTAIAVNPATADAYVANSGDGTITIINGTTVATPTPITVGGTPSAVAVDPAGNKVYVANTGSNNVTVIDGVTNGTTSVSVGSPSNAIAVDTAANNIYVANSGGSIVSVINGSNLTAAPVSVPVHTSPVAIAINPATRKIYVVSSDGTVAVIDGTNPTGTPTTVTVGSNPTAISINVSSNKIYVVNSGSGNVTIIDGATNSTRTIRAVNGSSGLYAVSVNPTTGRAYVASGTSSVIVISEADLEDAKLDTSIQVMPDSRNLSTVPALVTTNRQPSFTFTASSRFSPPPLPPPPLITNLYYQVDTRQGTWTAATALTANGSSATFTTTIGSPLAPGEYILYAFAQDDTPETTSSFDDGVRIGNIQTLYLVVVPTATTTTVTSDMPAGVPEGTNVTFTANVVDSSQNPVPSGTVQFSDGSTVLCTAIVSNGTATCMTNSLSAGPPHTIVATFIPDPSSDFGGSTNSLQQIVIGSPANITIVKGNNQDGTINAPFALPLVVLITDANNNPVPNVTVTFTEVPGPTGALGTLASGTTTAMHDGTANDSVTANHTDGTFSVISTGVGLPVGSNSVTFTLRNVIGTSTTALTANSQAANVTVMYGDTLTLQATVDPSGATGSVTFLNDIVAIPGSPVTVSTSGLAKLNTTALPVGGPYPITAAYTGDANYGGSRSNVVEVTVTKKTAPNGGPALTVTADNKQRNVGEANPPFTYTVTGTLVNGDTAATAITGTAQFATTAEASSPPGTYPITVSGLVSANYVIEFVPGTLTVTAIKSPVVIEVTPPSPPYGDPIFIEVKSGDSMNPHIPTGTIIVIIDGGPPMMLPLNANGQAMLPGNLPPGPHTIEVIYPGDTNFNPDTTTQTINIQKAPTTTTLVTSNPSVSVGEPVTFTAQVVPNTTGAPTGTVTFYADGVAIGTVTINASGVATLSVSTLPAGTHAITATYSGDANFLGSSASGLSQVITADFKVASSTGPQTIPPGAAANYNIIVSPVSSPFNDLVTMSASNLPPGATYTFTPAAVTPGASGANTTFTVTVPQQSSMASRTSRIGPAVLALLLLPLTLIKRYRYKPYRLLLWLLIGLTSFSAMTGCGEGGYFSLPQQTYVITVTGTSGSLIRSTTVSLTVE</sequence>
<dbReference type="SUPFAM" id="SSF50974">
    <property type="entry name" value="Nitrous oxide reductase, N-terminal domain"/>
    <property type="match status" value="1"/>
</dbReference>
<keyword evidence="5" id="KW-1185">Reference proteome</keyword>
<keyword evidence="1" id="KW-0812">Transmembrane</keyword>
<feature type="domain" description="Bacterial Ig-like" evidence="2">
    <location>
        <begin position="1391"/>
        <end position="1477"/>
    </location>
</feature>
<dbReference type="InterPro" id="IPR011048">
    <property type="entry name" value="Haem_d1_sf"/>
</dbReference>
<feature type="domain" description="Bacterial Ig-like" evidence="2">
    <location>
        <begin position="1111"/>
        <end position="1197"/>
    </location>
</feature>
<evidence type="ECO:0000313" key="5">
    <source>
        <dbReference type="Proteomes" id="UP000269669"/>
    </source>
</evidence>
<reference evidence="4 5" key="1">
    <citation type="submission" date="2018-12" db="EMBL/GenBank/DDBJ databases">
        <title>Sequencing of bacterial isolates from soil warming experiment in Harvard Forest, Massachusetts, USA.</title>
        <authorList>
            <person name="Deangelis K."/>
        </authorList>
    </citation>
    <scope>NUCLEOTIDE SEQUENCE [LARGE SCALE GENOMIC DNA]</scope>
    <source>
        <strain evidence="4 5">EB153</strain>
    </source>
</reference>
<gene>
    <name evidence="4" type="ORF">EDE15_4742</name>
</gene>
<dbReference type="InterPro" id="IPR013783">
    <property type="entry name" value="Ig-like_fold"/>
</dbReference>
<dbReference type="InterPro" id="IPR041286">
    <property type="entry name" value="MBG_2"/>
</dbReference>
<dbReference type="OrthoDB" id="108445at2"/>
<dbReference type="InterPro" id="IPR032109">
    <property type="entry name" value="Big_3_5"/>
</dbReference>
<evidence type="ECO:0000259" key="2">
    <source>
        <dbReference type="Pfam" id="PF16640"/>
    </source>
</evidence>
<dbReference type="InterPro" id="IPR019405">
    <property type="entry name" value="Lactonase_7-beta_prop"/>
</dbReference>
<dbReference type="Proteomes" id="UP000269669">
    <property type="component" value="Unassembled WGS sequence"/>
</dbReference>
<dbReference type="EMBL" id="RSDW01000001">
    <property type="protein sequence ID" value="RSL19110.1"/>
    <property type="molecule type" value="Genomic_DNA"/>
</dbReference>
<evidence type="ECO:0000313" key="4">
    <source>
        <dbReference type="EMBL" id="RSL19110.1"/>
    </source>
</evidence>
<dbReference type="Pfam" id="PF10282">
    <property type="entry name" value="Lactonase"/>
    <property type="match status" value="1"/>
</dbReference>
<dbReference type="Gene3D" id="2.130.10.10">
    <property type="entry name" value="YVTN repeat-like/Quinoprotein amine dehydrogenase"/>
    <property type="match status" value="5"/>
</dbReference>
<dbReference type="InterPro" id="IPR011045">
    <property type="entry name" value="N2O_reductase_N"/>
</dbReference>
<feature type="transmembrane region" description="Helical" evidence="1">
    <location>
        <begin position="37"/>
        <end position="59"/>
    </location>
</feature>
<proteinExistence type="predicted"/>
<dbReference type="InterPro" id="IPR051200">
    <property type="entry name" value="Host-pathogen_enzymatic-act"/>
</dbReference>
<comment type="caution">
    <text evidence="4">The sequence shown here is derived from an EMBL/GenBank/DDBJ whole genome shotgun (WGS) entry which is preliminary data.</text>
</comment>
<dbReference type="PANTHER" id="PTHR47197">
    <property type="entry name" value="PROTEIN NIRF"/>
    <property type="match status" value="1"/>
</dbReference>